<feature type="region of interest" description="Disordered" evidence="2">
    <location>
        <begin position="224"/>
        <end position="276"/>
    </location>
</feature>
<dbReference type="Pfam" id="PF20172">
    <property type="entry name" value="DUF6538"/>
    <property type="match status" value="1"/>
</dbReference>
<gene>
    <name evidence="4" type="ORF">U0C82_05980</name>
</gene>
<evidence type="ECO:0000313" key="5">
    <source>
        <dbReference type="Proteomes" id="UP001294412"/>
    </source>
</evidence>
<dbReference type="InterPro" id="IPR046668">
    <property type="entry name" value="DUF6538"/>
</dbReference>
<dbReference type="SUPFAM" id="SSF56349">
    <property type="entry name" value="DNA breaking-rejoining enzymes"/>
    <property type="match status" value="1"/>
</dbReference>
<comment type="caution">
    <text evidence="4">The sequence shown here is derived from an EMBL/GenBank/DDBJ whole genome shotgun (WGS) entry which is preliminary data.</text>
</comment>
<organism evidence="4 5">
    <name type="scientific">Fulvimarina uroteuthidis</name>
    <dbReference type="NCBI Taxonomy" id="3098149"/>
    <lineage>
        <taxon>Bacteria</taxon>
        <taxon>Pseudomonadati</taxon>
        <taxon>Pseudomonadota</taxon>
        <taxon>Alphaproteobacteria</taxon>
        <taxon>Hyphomicrobiales</taxon>
        <taxon>Aurantimonadaceae</taxon>
        <taxon>Fulvimarina</taxon>
    </lineage>
</organism>
<keyword evidence="1" id="KW-0233">DNA recombination</keyword>
<sequence length="715" mass="79881">MMAIGSNLERRGAVYYWRKRIPEFLARRIGANQLRYSLGTKDLAAARYLGAGLNAKAAELMLDERPEVTKQQLAAVFMATLKAHKRKLSILADLSRNDPTFDIEEEAREETAMGYSYKLLSRYGAGVANGSKVQTELSEVGLDAPSIEAVCNTLQRMKENGQHRPSQVRIAEAMKAAGIMVSAATMARVEPVYLRALGEALLDTKSRYEDEPIDFGTLISSLTEGETGVSTPLQEPADASPEREGSSSVRARSKEKNHLASYADEPRSPEDWNDASRCEARMSSNVRGDSRKDPAVDTIYTPSIDPVALKVRWNDGRALPVVSAPANVADDIDAIGAKLIAGKVGEKEDDREWDEKTVRQARMIFDLFARFLAEERDVASLAGLAQADLDAFDGFLRTLYKSYGKSPADKTRSIAELRSVAGMKPADERGLSGQTRNRHLTFIGQLLRRAKASGLKLDRDLDLSEFRAKKSKRGRDDRPVPKLEQIEGFFRSPIFTGCRDWDDIHREGPLTFHRAAYFGPLLGNYQGMRREEYCGLAVADIVSDVGDNPFLIIEKNEFRRIKNDQSKRSLALHPELIRLGFLEYVKTIRALGYDRLFPDLHSPSTSSPLGDRLYDEILPALKASGFTPHQSRHFFNNSLKHSRVAEELRADLMGHGGKSETTERYCDPASIAMQLEDIAKLPIVTAHLERMPIRLVSWVDAKQSAPWGRPRRRKN</sequence>
<evidence type="ECO:0000313" key="4">
    <source>
        <dbReference type="EMBL" id="MDY8108701.1"/>
    </source>
</evidence>
<keyword evidence="5" id="KW-1185">Reference proteome</keyword>
<dbReference type="EMBL" id="JAXLPB010000002">
    <property type="protein sequence ID" value="MDY8108701.1"/>
    <property type="molecule type" value="Genomic_DNA"/>
</dbReference>
<protein>
    <submittedName>
        <fullName evidence="4">DUF6538 domain-containing protein</fullName>
    </submittedName>
</protein>
<evidence type="ECO:0000256" key="2">
    <source>
        <dbReference type="SAM" id="MobiDB-lite"/>
    </source>
</evidence>
<feature type="domain" description="DUF6538" evidence="3">
    <location>
        <begin position="7"/>
        <end position="58"/>
    </location>
</feature>
<reference evidence="4 5" key="1">
    <citation type="submission" date="2023-12" db="EMBL/GenBank/DDBJ databases">
        <title>Description of Novel Strain Fulvimarina sp. 2208YS6-2-32 isolated from Uroteuthis (Photololigo) edulis.</title>
        <authorList>
            <person name="Park J.-S."/>
        </authorList>
    </citation>
    <scope>NUCLEOTIDE SEQUENCE [LARGE SCALE GENOMIC DNA]</scope>
    <source>
        <strain evidence="4 5">2208YS6-2-32</strain>
    </source>
</reference>
<feature type="compositionally biased region" description="Polar residues" evidence="2">
    <location>
        <begin position="224"/>
        <end position="233"/>
    </location>
</feature>
<dbReference type="Proteomes" id="UP001294412">
    <property type="component" value="Unassembled WGS sequence"/>
</dbReference>
<evidence type="ECO:0000256" key="1">
    <source>
        <dbReference type="ARBA" id="ARBA00023172"/>
    </source>
</evidence>
<dbReference type="RefSeq" id="WP_322186176.1">
    <property type="nucleotide sequence ID" value="NZ_JAXLPB010000002.1"/>
</dbReference>
<dbReference type="InterPro" id="IPR011010">
    <property type="entry name" value="DNA_brk_join_enz"/>
</dbReference>
<dbReference type="Gene3D" id="1.10.443.10">
    <property type="entry name" value="Intergrase catalytic core"/>
    <property type="match status" value="1"/>
</dbReference>
<evidence type="ECO:0000259" key="3">
    <source>
        <dbReference type="Pfam" id="PF20172"/>
    </source>
</evidence>
<dbReference type="InterPro" id="IPR013762">
    <property type="entry name" value="Integrase-like_cat_sf"/>
</dbReference>
<accession>A0ABU5I0G0</accession>
<proteinExistence type="predicted"/>
<name>A0ABU5I0G0_9HYPH</name>
<feature type="compositionally biased region" description="Basic and acidic residues" evidence="2">
    <location>
        <begin position="252"/>
        <end position="276"/>
    </location>
</feature>